<keyword evidence="1" id="KW-0732">Signal</keyword>
<evidence type="ECO:0000259" key="2">
    <source>
        <dbReference type="PROSITE" id="PS50206"/>
    </source>
</evidence>
<dbReference type="SMART" id="SM00450">
    <property type="entry name" value="RHOD"/>
    <property type="match status" value="1"/>
</dbReference>
<comment type="caution">
    <text evidence="3">The sequence shown here is derived from an EMBL/GenBank/DDBJ whole genome shotgun (WGS) entry which is preliminary data.</text>
</comment>
<evidence type="ECO:0000313" key="4">
    <source>
        <dbReference type="Proteomes" id="UP000297549"/>
    </source>
</evidence>
<dbReference type="PROSITE" id="PS50206">
    <property type="entry name" value="RHODANESE_3"/>
    <property type="match status" value="1"/>
</dbReference>
<dbReference type="InterPro" id="IPR050229">
    <property type="entry name" value="GlpE_sulfurtransferase"/>
</dbReference>
<evidence type="ECO:0000256" key="1">
    <source>
        <dbReference type="SAM" id="SignalP"/>
    </source>
</evidence>
<protein>
    <submittedName>
        <fullName evidence="3">Rhodanese-like domain-containing protein</fullName>
    </submittedName>
</protein>
<dbReference type="RefSeq" id="WP_135462281.1">
    <property type="nucleotide sequence ID" value="NZ_SRLC01000001.1"/>
</dbReference>
<dbReference type="InterPro" id="IPR036873">
    <property type="entry name" value="Rhodanese-like_dom_sf"/>
</dbReference>
<accession>A0A4Z0Q5G1</accession>
<dbReference type="AlphaFoldDB" id="A0A4Z0Q5G1"/>
<dbReference type="CDD" id="cd00158">
    <property type="entry name" value="RHOD"/>
    <property type="match status" value="1"/>
</dbReference>
<dbReference type="OrthoDB" id="598065at2"/>
<name>A0A4Z0Q5G1_9BACT</name>
<feature type="chain" id="PRO_5021378408" evidence="1">
    <location>
        <begin position="25"/>
        <end position="175"/>
    </location>
</feature>
<evidence type="ECO:0000313" key="3">
    <source>
        <dbReference type="EMBL" id="TGE24699.1"/>
    </source>
</evidence>
<gene>
    <name evidence="3" type="ORF">E5K00_05665</name>
</gene>
<keyword evidence="4" id="KW-1185">Reference proteome</keyword>
<dbReference type="SUPFAM" id="SSF52821">
    <property type="entry name" value="Rhodanese/Cell cycle control phosphatase"/>
    <property type="match status" value="1"/>
</dbReference>
<dbReference type="EMBL" id="SRLC01000001">
    <property type="protein sequence ID" value="TGE24699.1"/>
    <property type="molecule type" value="Genomic_DNA"/>
</dbReference>
<dbReference type="PANTHER" id="PTHR43031:SF16">
    <property type="entry name" value="OXIDOREDUCTASE"/>
    <property type="match status" value="1"/>
</dbReference>
<feature type="signal peptide" evidence="1">
    <location>
        <begin position="1"/>
        <end position="24"/>
    </location>
</feature>
<dbReference type="Gene3D" id="3.40.250.10">
    <property type="entry name" value="Rhodanese-like domain"/>
    <property type="match status" value="1"/>
</dbReference>
<reference evidence="3 4" key="1">
    <citation type="submission" date="2019-04" db="EMBL/GenBank/DDBJ databases">
        <authorList>
            <person name="Feng G."/>
            <person name="Zhang J."/>
            <person name="Zhu H."/>
        </authorList>
    </citation>
    <scope>NUCLEOTIDE SEQUENCE [LARGE SCALE GENOMIC DNA]</scope>
    <source>
        <strain evidence="3 4">JCM 31653</strain>
    </source>
</reference>
<dbReference type="InterPro" id="IPR001763">
    <property type="entry name" value="Rhodanese-like_dom"/>
</dbReference>
<dbReference type="Pfam" id="PF00581">
    <property type="entry name" value="Rhodanese"/>
    <property type="match status" value="1"/>
</dbReference>
<organism evidence="3 4">
    <name type="scientific">Hymenobacter aquaticus</name>
    <dbReference type="NCBI Taxonomy" id="1867101"/>
    <lineage>
        <taxon>Bacteria</taxon>
        <taxon>Pseudomonadati</taxon>
        <taxon>Bacteroidota</taxon>
        <taxon>Cytophagia</taxon>
        <taxon>Cytophagales</taxon>
        <taxon>Hymenobacteraceae</taxon>
        <taxon>Hymenobacter</taxon>
    </lineage>
</organism>
<dbReference type="Proteomes" id="UP000297549">
    <property type="component" value="Unassembled WGS sequence"/>
</dbReference>
<proteinExistence type="predicted"/>
<dbReference type="PANTHER" id="PTHR43031">
    <property type="entry name" value="FAD-DEPENDENT OXIDOREDUCTASE"/>
    <property type="match status" value="1"/>
</dbReference>
<feature type="domain" description="Rhodanese" evidence="2">
    <location>
        <begin position="59"/>
        <end position="148"/>
    </location>
</feature>
<sequence>MKGWIKRFAGVGWALLLPACGTNAQSGENPAYDRLLGTLYRGTVPVIRPAALARQLHEQPGTVLLLDTRTPAEYAVSHLREARFVDFDHYKQATFADLPRTQEIVVYCSVGARSEQVGERLRALGFKQVYNLYGGIFQWVNQGLPVYNAQGITENVHPYSALWSPWLSRGNKVYE</sequence>